<feature type="non-terminal residue" evidence="1">
    <location>
        <position position="85"/>
    </location>
</feature>
<protein>
    <submittedName>
        <fullName evidence="1">Strictosidine synthase 1-like</fullName>
    </submittedName>
</protein>
<reference evidence="1 2" key="1">
    <citation type="journal article" date="2018" name="Front. Plant Sci.">
        <title>Red Clover (Trifolium pratense) and Zigzag Clover (T. medium) - A Picture of Genomic Similarities and Differences.</title>
        <authorList>
            <person name="Dluhosova J."/>
            <person name="Istvanek J."/>
            <person name="Nedelnik J."/>
            <person name="Repkova J."/>
        </authorList>
    </citation>
    <scope>NUCLEOTIDE SEQUENCE [LARGE SCALE GENOMIC DNA]</scope>
    <source>
        <strain evidence="2">cv. 10/8</strain>
        <tissue evidence="1">Leaf</tissue>
    </source>
</reference>
<comment type="caution">
    <text evidence="1">The sequence shown here is derived from an EMBL/GenBank/DDBJ whole genome shotgun (WGS) entry which is preliminary data.</text>
</comment>
<sequence>HGPHAGQVDTFAVLPGYPDNVRRNSEGEFWVALHAKDTPFAKWTAANQWAAKVLLKFGNFKQLQKSLAQKPHAAAIKLSDEGKIL</sequence>
<keyword evidence="2" id="KW-1185">Reference proteome</keyword>
<dbReference type="PANTHER" id="PTHR10426">
    <property type="entry name" value="STRICTOSIDINE SYNTHASE-RELATED"/>
    <property type="match status" value="1"/>
</dbReference>
<organism evidence="1 2">
    <name type="scientific">Trifolium medium</name>
    <dbReference type="NCBI Taxonomy" id="97028"/>
    <lineage>
        <taxon>Eukaryota</taxon>
        <taxon>Viridiplantae</taxon>
        <taxon>Streptophyta</taxon>
        <taxon>Embryophyta</taxon>
        <taxon>Tracheophyta</taxon>
        <taxon>Spermatophyta</taxon>
        <taxon>Magnoliopsida</taxon>
        <taxon>eudicotyledons</taxon>
        <taxon>Gunneridae</taxon>
        <taxon>Pentapetalae</taxon>
        <taxon>rosids</taxon>
        <taxon>fabids</taxon>
        <taxon>Fabales</taxon>
        <taxon>Fabaceae</taxon>
        <taxon>Papilionoideae</taxon>
        <taxon>50 kb inversion clade</taxon>
        <taxon>NPAAA clade</taxon>
        <taxon>Hologalegina</taxon>
        <taxon>IRL clade</taxon>
        <taxon>Trifolieae</taxon>
        <taxon>Trifolium</taxon>
    </lineage>
</organism>
<feature type="non-terminal residue" evidence="1">
    <location>
        <position position="1"/>
    </location>
</feature>
<dbReference type="PANTHER" id="PTHR10426:SF69">
    <property type="entry name" value="PROTEIN STRICTOSIDINE SYNTHASE-LIKE 10"/>
    <property type="match status" value="1"/>
</dbReference>
<dbReference type="Proteomes" id="UP000265520">
    <property type="component" value="Unassembled WGS sequence"/>
</dbReference>
<dbReference type="Gene3D" id="2.120.10.30">
    <property type="entry name" value="TolB, C-terminal domain"/>
    <property type="match status" value="1"/>
</dbReference>
<dbReference type="InterPro" id="IPR011042">
    <property type="entry name" value="6-blade_b-propeller_TolB-like"/>
</dbReference>
<evidence type="ECO:0000313" key="1">
    <source>
        <dbReference type="EMBL" id="MCI64983.1"/>
    </source>
</evidence>
<accession>A0A392TUZ7</accession>
<dbReference type="AlphaFoldDB" id="A0A392TUZ7"/>
<name>A0A392TUZ7_9FABA</name>
<dbReference type="GO" id="GO:0016787">
    <property type="term" value="F:hydrolase activity"/>
    <property type="evidence" value="ECO:0007669"/>
    <property type="project" value="TreeGrafter"/>
</dbReference>
<dbReference type="EMBL" id="LXQA010667317">
    <property type="protein sequence ID" value="MCI64983.1"/>
    <property type="molecule type" value="Genomic_DNA"/>
</dbReference>
<dbReference type="GO" id="GO:0012505">
    <property type="term" value="C:endomembrane system"/>
    <property type="evidence" value="ECO:0007669"/>
    <property type="project" value="TreeGrafter"/>
</dbReference>
<evidence type="ECO:0000313" key="2">
    <source>
        <dbReference type="Proteomes" id="UP000265520"/>
    </source>
</evidence>
<proteinExistence type="predicted"/>